<keyword evidence="5 11" id="KW-0808">Transferase</keyword>
<dbReference type="PANTHER" id="PTHR11349">
    <property type="entry name" value="NUCLEOSIDE DIPHOSPHATE KINASE"/>
    <property type="match status" value="1"/>
</dbReference>
<dbReference type="PROSITE" id="PS00469">
    <property type="entry name" value="NDPK"/>
    <property type="match status" value="1"/>
</dbReference>
<dbReference type="Gene3D" id="3.30.70.141">
    <property type="entry name" value="Nucleoside diphosphate kinase-like domain"/>
    <property type="match status" value="1"/>
</dbReference>
<keyword evidence="8 11" id="KW-0067">ATP-binding</keyword>
<protein>
    <recommendedName>
        <fullName evidence="4 11">Nucleoside diphosphate kinase</fullName>
        <ecNumber evidence="3 11">2.7.4.6</ecNumber>
    </recommendedName>
</protein>
<feature type="binding site" evidence="9">
    <location>
        <position position="104"/>
    </location>
    <ligand>
        <name>ATP</name>
        <dbReference type="ChEBI" id="CHEBI:30616"/>
    </ligand>
</feature>
<evidence type="ECO:0000313" key="13">
    <source>
        <dbReference type="EMBL" id="KAF2483354.1"/>
    </source>
</evidence>
<comment type="similarity">
    <text evidence="2 9 10">Belongs to the NDK family.</text>
</comment>
<name>A0A6A6PUI9_9PEZI</name>
<dbReference type="HAMAP" id="MF_00451">
    <property type="entry name" value="NDP_kinase"/>
    <property type="match status" value="1"/>
</dbReference>
<gene>
    <name evidence="13" type="ORF">BDY17DRAFT_324097</name>
</gene>
<dbReference type="PRINTS" id="PR01243">
    <property type="entry name" value="NUCDPKINASE"/>
</dbReference>
<evidence type="ECO:0000256" key="7">
    <source>
        <dbReference type="ARBA" id="ARBA00022777"/>
    </source>
</evidence>
<dbReference type="FunFam" id="3.30.70.141:FF:000002">
    <property type="entry name" value="Nucleoside diphosphate kinase"/>
    <property type="match status" value="1"/>
</dbReference>
<dbReference type="InterPro" id="IPR001564">
    <property type="entry name" value="Nucleoside_diP_kinase"/>
</dbReference>
<dbReference type="InterPro" id="IPR034907">
    <property type="entry name" value="NDK-like_dom"/>
</dbReference>
<dbReference type="NCBIfam" id="NF001908">
    <property type="entry name" value="PRK00668.1"/>
    <property type="match status" value="1"/>
</dbReference>
<dbReference type="InterPro" id="IPR036850">
    <property type="entry name" value="NDK-like_dom_sf"/>
</dbReference>
<evidence type="ECO:0000313" key="14">
    <source>
        <dbReference type="Proteomes" id="UP000799767"/>
    </source>
</evidence>
<feature type="binding site" evidence="9">
    <location>
        <position position="114"/>
    </location>
    <ligand>
        <name>ATP</name>
        <dbReference type="ChEBI" id="CHEBI:30616"/>
    </ligand>
</feature>
<dbReference type="OrthoDB" id="2162449at2759"/>
<feature type="binding site" evidence="9">
    <location>
        <position position="11"/>
    </location>
    <ligand>
        <name>ATP</name>
        <dbReference type="ChEBI" id="CHEBI:30616"/>
    </ligand>
</feature>
<dbReference type="Proteomes" id="UP000799767">
    <property type="component" value="Unassembled WGS sequence"/>
</dbReference>
<organism evidence="13 14">
    <name type="scientific">Neohortaea acidophila</name>
    <dbReference type="NCBI Taxonomy" id="245834"/>
    <lineage>
        <taxon>Eukaryota</taxon>
        <taxon>Fungi</taxon>
        <taxon>Dikarya</taxon>
        <taxon>Ascomycota</taxon>
        <taxon>Pezizomycotina</taxon>
        <taxon>Dothideomycetes</taxon>
        <taxon>Dothideomycetidae</taxon>
        <taxon>Mycosphaerellales</taxon>
        <taxon>Teratosphaeriaceae</taxon>
        <taxon>Neohortaea</taxon>
    </lineage>
</organism>
<comment type="cofactor">
    <cofactor evidence="1">
        <name>Mg(2+)</name>
        <dbReference type="ChEBI" id="CHEBI:18420"/>
    </cofactor>
</comment>
<dbReference type="GO" id="GO:0006228">
    <property type="term" value="P:UTP biosynthetic process"/>
    <property type="evidence" value="ECO:0007669"/>
    <property type="project" value="InterPro"/>
</dbReference>
<reference evidence="13" key="1">
    <citation type="journal article" date="2020" name="Stud. Mycol.">
        <title>101 Dothideomycetes genomes: a test case for predicting lifestyles and emergence of pathogens.</title>
        <authorList>
            <person name="Haridas S."/>
            <person name="Albert R."/>
            <person name="Binder M."/>
            <person name="Bloem J."/>
            <person name="Labutti K."/>
            <person name="Salamov A."/>
            <person name="Andreopoulos B."/>
            <person name="Baker S."/>
            <person name="Barry K."/>
            <person name="Bills G."/>
            <person name="Bluhm B."/>
            <person name="Cannon C."/>
            <person name="Castanera R."/>
            <person name="Culley D."/>
            <person name="Daum C."/>
            <person name="Ezra D."/>
            <person name="Gonzalez J."/>
            <person name="Henrissat B."/>
            <person name="Kuo A."/>
            <person name="Liang C."/>
            <person name="Lipzen A."/>
            <person name="Lutzoni F."/>
            <person name="Magnuson J."/>
            <person name="Mondo S."/>
            <person name="Nolan M."/>
            <person name="Ohm R."/>
            <person name="Pangilinan J."/>
            <person name="Park H.-J."/>
            <person name="Ramirez L."/>
            <person name="Alfaro M."/>
            <person name="Sun H."/>
            <person name="Tritt A."/>
            <person name="Yoshinaga Y."/>
            <person name="Zwiers L.-H."/>
            <person name="Turgeon B."/>
            <person name="Goodwin S."/>
            <person name="Spatafora J."/>
            <person name="Crous P."/>
            <person name="Grigoriev I."/>
        </authorList>
    </citation>
    <scope>NUCLEOTIDE SEQUENCE</scope>
    <source>
        <strain evidence="13">CBS 113389</strain>
    </source>
</reference>
<evidence type="ECO:0000256" key="4">
    <source>
        <dbReference type="ARBA" id="ARBA00017632"/>
    </source>
</evidence>
<feature type="binding site" evidence="9">
    <location>
        <position position="87"/>
    </location>
    <ligand>
        <name>ATP</name>
        <dbReference type="ChEBI" id="CHEBI:30616"/>
    </ligand>
</feature>
<dbReference type="GO" id="GO:0005524">
    <property type="term" value="F:ATP binding"/>
    <property type="evidence" value="ECO:0007669"/>
    <property type="project" value="UniProtKB-KW"/>
</dbReference>
<dbReference type="CDD" id="cd04413">
    <property type="entry name" value="NDPk_I"/>
    <property type="match status" value="1"/>
</dbReference>
<dbReference type="PROSITE" id="PS51374">
    <property type="entry name" value="NDPK_LIKE"/>
    <property type="match status" value="1"/>
</dbReference>
<keyword evidence="7 11" id="KW-0418">Kinase</keyword>
<keyword evidence="6 11" id="KW-0547">Nucleotide-binding</keyword>
<evidence type="ECO:0000256" key="3">
    <source>
        <dbReference type="ARBA" id="ARBA00012966"/>
    </source>
</evidence>
<evidence type="ECO:0000256" key="6">
    <source>
        <dbReference type="ARBA" id="ARBA00022741"/>
    </source>
</evidence>
<dbReference type="SMART" id="SM00562">
    <property type="entry name" value="NDK"/>
    <property type="match status" value="1"/>
</dbReference>
<dbReference type="Pfam" id="PF00334">
    <property type="entry name" value="NDK"/>
    <property type="match status" value="1"/>
</dbReference>
<sequence length="152" mass="16876">MTSEQTFIAVKPDGVQRGLVGEIISRFEKRGYKLVAIKLMTASKEHLEKHYEDLKEKPFFKGLVSYMGSGPVCAMVWEGKDVVKTGRTILGATNPLASAPGTIRGDYAIDVGRNVCHGSDAVDSAKKEIALWFSESEIQKWTPAQHSWVYEK</sequence>
<evidence type="ECO:0000256" key="5">
    <source>
        <dbReference type="ARBA" id="ARBA00022679"/>
    </source>
</evidence>
<dbReference type="EC" id="2.7.4.6" evidence="3 11"/>
<feature type="binding site" evidence="9">
    <location>
        <position position="59"/>
    </location>
    <ligand>
        <name>ATP</name>
        <dbReference type="ChEBI" id="CHEBI:30616"/>
    </ligand>
</feature>
<evidence type="ECO:0000256" key="2">
    <source>
        <dbReference type="ARBA" id="ARBA00008142"/>
    </source>
</evidence>
<dbReference type="SUPFAM" id="SSF54919">
    <property type="entry name" value="Nucleoside diphosphate kinase, NDK"/>
    <property type="match status" value="1"/>
</dbReference>
<dbReference type="InterPro" id="IPR023005">
    <property type="entry name" value="Nucleoside_diP_kinase_AS"/>
</dbReference>
<feature type="domain" description="Nucleoside diphosphate kinase-like" evidence="12">
    <location>
        <begin position="3"/>
        <end position="140"/>
    </location>
</feature>
<feature type="binding site" evidence="9">
    <location>
        <position position="93"/>
    </location>
    <ligand>
        <name>ATP</name>
        <dbReference type="ChEBI" id="CHEBI:30616"/>
    </ligand>
</feature>
<proteinExistence type="inferred from homology"/>
<evidence type="ECO:0000259" key="12">
    <source>
        <dbReference type="SMART" id="SM00562"/>
    </source>
</evidence>
<keyword evidence="14" id="KW-1185">Reference proteome</keyword>
<evidence type="ECO:0000256" key="11">
    <source>
        <dbReference type="RuleBase" id="RU004013"/>
    </source>
</evidence>
<comment type="catalytic activity">
    <reaction evidence="11">
        <text>a 2'-deoxyribonucleoside 5'-diphosphate + ATP = a 2'-deoxyribonucleoside 5'-triphosphate + ADP</text>
        <dbReference type="Rhea" id="RHEA:44640"/>
        <dbReference type="ChEBI" id="CHEBI:30616"/>
        <dbReference type="ChEBI" id="CHEBI:61560"/>
        <dbReference type="ChEBI" id="CHEBI:73316"/>
        <dbReference type="ChEBI" id="CHEBI:456216"/>
        <dbReference type="EC" id="2.7.4.6"/>
    </reaction>
</comment>
<evidence type="ECO:0000256" key="8">
    <source>
        <dbReference type="ARBA" id="ARBA00022840"/>
    </source>
</evidence>
<dbReference type="EMBL" id="MU001635">
    <property type="protein sequence ID" value="KAF2483354.1"/>
    <property type="molecule type" value="Genomic_DNA"/>
</dbReference>
<evidence type="ECO:0000256" key="9">
    <source>
        <dbReference type="PROSITE-ProRule" id="PRU00706"/>
    </source>
</evidence>
<dbReference type="GO" id="GO:0006183">
    <property type="term" value="P:GTP biosynthetic process"/>
    <property type="evidence" value="ECO:0007669"/>
    <property type="project" value="InterPro"/>
</dbReference>
<feature type="active site" description="Pros-phosphohistidine intermediate" evidence="9">
    <location>
        <position position="117"/>
    </location>
</feature>
<dbReference type="GO" id="GO:0004550">
    <property type="term" value="F:nucleoside diphosphate kinase activity"/>
    <property type="evidence" value="ECO:0007669"/>
    <property type="project" value="UniProtKB-EC"/>
</dbReference>
<dbReference type="AlphaFoldDB" id="A0A6A6PUI9"/>
<evidence type="ECO:0000256" key="10">
    <source>
        <dbReference type="RuleBase" id="RU004011"/>
    </source>
</evidence>
<dbReference type="RefSeq" id="XP_033589924.1">
    <property type="nucleotide sequence ID" value="XM_033737130.1"/>
</dbReference>
<dbReference type="GO" id="GO:0006241">
    <property type="term" value="P:CTP biosynthetic process"/>
    <property type="evidence" value="ECO:0007669"/>
    <property type="project" value="InterPro"/>
</dbReference>
<accession>A0A6A6PUI9</accession>
<evidence type="ECO:0000256" key="1">
    <source>
        <dbReference type="ARBA" id="ARBA00001946"/>
    </source>
</evidence>
<dbReference type="GeneID" id="54478132"/>